<evidence type="ECO:0000313" key="3">
    <source>
        <dbReference type="Proteomes" id="UP000002281"/>
    </source>
</evidence>
<feature type="compositionally biased region" description="Pro residues" evidence="1">
    <location>
        <begin position="207"/>
        <end position="230"/>
    </location>
</feature>
<feature type="region of interest" description="Disordered" evidence="1">
    <location>
        <begin position="200"/>
        <end position="230"/>
    </location>
</feature>
<dbReference type="Proteomes" id="UP000002281">
    <property type="component" value="Chromosome 16"/>
</dbReference>
<sequence length="240" mass="25549">MGASASKEQAVQNPHGASLTAKEAHLTRPAPHPWAPVGSVYGFSACAGAQPVTDAACWPVVRTPCVIHSWMGCPATWTYMWAPYRGDLWVGHPPPAASAPSVWPWGVSSFDSRMGGQHWATMASSVLPYFVGPPPLYSSGPPALSRDAPGQCTQVGWQTPTNSAFPAPVGVVSRGASPLKKCQAPPSEWASRFSIWAPAPSSSPELRPLPPSPSSDPQPNPRCPRSPRPPCRACRRLFEL</sequence>
<name>A0A9L0S6C8_HORSE</name>
<dbReference type="OrthoDB" id="9520250at2759"/>
<accession>A0A9L0S6C8</accession>
<evidence type="ECO:0000256" key="1">
    <source>
        <dbReference type="SAM" id="MobiDB-lite"/>
    </source>
</evidence>
<keyword evidence="3" id="KW-1185">Reference proteome</keyword>
<reference evidence="2" key="2">
    <citation type="submission" date="2025-08" db="UniProtKB">
        <authorList>
            <consortium name="Ensembl"/>
        </authorList>
    </citation>
    <scope>IDENTIFICATION</scope>
    <source>
        <strain evidence="2">Thoroughbred</strain>
    </source>
</reference>
<reference evidence="2 3" key="1">
    <citation type="journal article" date="2009" name="Science">
        <title>Genome sequence, comparative analysis, and population genetics of the domestic horse.</title>
        <authorList>
            <consortium name="Broad Institute Genome Sequencing Platform"/>
            <consortium name="Broad Institute Whole Genome Assembly Team"/>
            <person name="Wade C.M."/>
            <person name="Giulotto E."/>
            <person name="Sigurdsson S."/>
            <person name="Zoli M."/>
            <person name="Gnerre S."/>
            <person name="Imsland F."/>
            <person name="Lear T.L."/>
            <person name="Adelson D.L."/>
            <person name="Bailey E."/>
            <person name="Bellone R.R."/>
            <person name="Bloecker H."/>
            <person name="Distl O."/>
            <person name="Edgar R.C."/>
            <person name="Garber M."/>
            <person name="Leeb T."/>
            <person name="Mauceli E."/>
            <person name="MacLeod J.N."/>
            <person name="Penedo M.C.T."/>
            <person name="Raison J.M."/>
            <person name="Sharpe T."/>
            <person name="Vogel J."/>
            <person name="Andersson L."/>
            <person name="Antczak D.F."/>
            <person name="Biagi T."/>
            <person name="Binns M.M."/>
            <person name="Chowdhary B.P."/>
            <person name="Coleman S.J."/>
            <person name="Della Valle G."/>
            <person name="Fryc S."/>
            <person name="Guerin G."/>
            <person name="Hasegawa T."/>
            <person name="Hill E.W."/>
            <person name="Jurka J."/>
            <person name="Kiialainen A."/>
            <person name="Lindgren G."/>
            <person name="Liu J."/>
            <person name="Magnani E."/>
            <person name="Mickelson J.R."/>
            <person name="Murray J."/>
            <person name="Nergadze S.G."/>
            <person name="Onofrio R."/>
            <person name="Pedroni S."/>
            <person name="Piras M.F."/>
            <person name="Raudsepp T."/>
            <person name="Rocchi M."/>
            <person name="Roeed K.H."/>
            <person name="Ryder O.A."/>
            <person name="Searle S."/>
            <person name="Skow L."/>
            <person name="Swinburne J.E."/>
            <person name="Syvaenen A.C."/>
            <person name="Tozaki T."/>
            <person name="Valberg S.J."/>
            <person name="Vaudin M."/>
            <person name="White J.R."/>
            <person name="Zody M.C."/>
            <person name="Lander E.S."/>
            <person name="Lindblad-Toh K."/>
        </authorList>
    </citation>
    <scope>NUCLEOTIDE SEQUENCE [LARGE SCALE GENOMIC DNA]</scope>
    <source>
        <strain evidence="2 3">Thoroughbred</strain>
    </source>
</reference>
<reference evidence="2" key="3">
    <citation type="submission" date="2025-09" db="UniProtKB">
        <authorList>
            <consortium name="Ensembl"/>
        </authorList>
    </citation>
    <scope>IDENTIFICATION</scope>
    <source>
        <strain evidence="2">Thoroughbred</strain>
    </source>
</reference>
<organism evidence="2 3">
    <name type="scientific">Equus caballus</name>
    <name type="common">Horse</name>
    <dbReference type="NCBI Taxonomy" id="9796"/>
    <lineage>
        <taxon>Eukaryota</taxon>
        <taxon>Metazoa</taxon>
        <taxon>Chordata</taxon>
        <taxon>Craniata</taxon>
        <taxon>Vertebrata</taxon>
        <taxon>Euteleostomi</taxon>
        <taxon>Mammalia</taxon>
        <taxon>Eutheria</taxon>
        <taxon>Laurasiatheria</taxon>
        <taxon>Perissodactyla</taxon>
        <taxon>Equidae</taxon>
        <taxon>Equus</taxon>
    </lineage>
</organism>
<gene>
    <name evidence="2" type="primary">PRR23E</name>
</gene>
<dbReference type="Ensembl" id="ENSECAT00000069962.2">
    <property type="protein sequence ID" value="ENSECAP00000071671.1"/>
    <property type="gene ID" value="ENSECAG00000043184.2"/>
</dbReference>
<dbReference type="GeneTree" id="ENSGT01090000263419"/>
<protein>
    <submittedName>
        <fullName evidence="2">PRR23 family member E</fullName>
    </submittedName>
</protein>
<proteinExistence type="predicted"/>
<dbReference type="AlphaFoldDB" id="A0A9L0S6C8"/>
<evidence type="ECO:0000313" key="2">
    <source>
        <dbReference type="Ensembl" id="ENSECAP00000071671.1"/>
    </source>
</evidence>